<accession>A0A6J6JKA4</accession>
<keyword evidence="4" id="KW-0671">Queuosine biosynthesis</keyword>
<dbReference type="PANTHER" id="PTHR30002">
    <property type="entry name" value="EPOXYQUEUOSINE REDUCTASE"/>
    <property type="match status" value="1"/>
</dbReference>
<evidence type="ECO:0000256" key="3">
    <source>
        <dbReference type="ARBA" id="ARBA00022694"/>
    </source>
</evidence>
<dbReference type="EMBL" id="CAEZVL010000192">
    <property type="protein sequence ID" value="CAB4637717.1"/>
    <property type="molecule type" value="Genomic_DNA"/>
</dbReference>
<dbReference type="GO" id="GO:0051539">
    <property type="term" value="F:4 iron, 4 sulfur cluster binding"/>
    <property type="evidence" value="ECO:0007669"/>
    <property type="project" value="UniProtKB-KW"/>
</dbReference>
<keyword evidence="1" id="KW-0411">Iron-sulfur</keyword>
<dbReference type="InterPro" id="IPR017900">
    <property type="entry name" value="4Fe4S_Fe_S_CS"/>
</dbReference>
<feature type="domain" description="4Fe-4S ferredoxin-type" evidence="7">
    <location>
        <begin position="187"/>
        <end position="216"/>
    </location>
</feature>
<dbReference type="InterPro" id="IPR013542">
    <property type="entry name" value="QueG_DUF1730"/>
</dbReference>
<dbReference type="AlphaFoldDB" id="A0A6J6JKA4"/>
<evidence type="ECO:0000313" key="9">
    <source>
        <dbReference type="EMBL" id="CAB4637717.1"/>
    </source>
</evidence>
<organism evidence="9">
    <name type="scientific">freshwater metagenome</name>
    <dbReference type="NCBI Taxonomy" id="449393"/>
    <lineage>
        <taxon>unclassified sequences</taxon>
        <taxon>metagenomes</taxon>
        <taxon>ecological metagenomes</taxon>
    </lineage>
</organism>
<gene>
    <name evidence="8" type="ORF">UFOPK1421_00887</name>
    <name evidence="9" type="ORF">UFOPK1960_01094</name>
</gene>
<evidence type="ECO:0000259" key="7">
    <source>
        <dbReference type="PROSITE" id="PS51379"/>
    </source>
</evidence>
<evidence type="ECO:0000256" key="1">
    <source>
        <dbReference type="ARBA" id="ARBA00022485"/>
    </source>
</evidence>
<dbReference type="EMBL" id="CAEZSL010000086">
    <property type="protein sequence ID" value="CAB4544910.1"/>
    <property type="molecule type" value="Genomic_DNA"/>
</dbReference>
<evidence type="ECO:0000256" key="4">
    <source>
        <dbReference type="ARBA" id="ARBA00022785"/>
    </source>
</evidence>
<evidence type="ECO:0000256" key="6">
    <source>
        <dbReference type="SAM" id="MobiDB-lite"/>
    </source>
</evidence>
<keyword evidence="1" id="KW-0004">4Fe-4S</keyword>
<dbReference type="NCBIfam" id="TIGR00276">
    <property type="entry name" value="tRNA epoxyqueuosine(34) reductase QueG"/>
    <property type="match status" value="1"/>
</dbReference>
<dbReference type="Pfam" id="PF08331">
    <property type="entry name" value="QueG_DUF1730"/>
    <property type="match status" value="1"/>
</dbReference>
<dbReference type="Pfam" id="PF13484">
    <property type="entry name" value="Fer4_16"/>
    <property type="match status" value="1"/>
</dbReference>
<dbReference type="PANTHER" id="PTHR30002:SF4">
    <property type="entry name" value="EPOXYQUEUOSINE REDUCTASE"/>
    <property type="match status" value="1"/>
</dbReference>
<sequence length="393" mass="43019">MSRVKRNQILVDSTDPAYLESLLQLAASAGLDRVGVCDATVLDRARSAIDDRNERGLSDTMGFTFRNPSRSTDPDRSVSGARSIIVGARSYYSEQPDHPGGLVGRVARYAQADHYTPLRQSLQQVALRLRADGFRAVVFADENAIVDREVAHRAGLGWFGKNANLLLPGAGSFFSLGSIVTNAVLSPAKQPAPDGCGTCRSCFDDCPTQAIVAEGVIDARRCLAWLVQKPGVFPREFRVALHDRLYGCDDCQTSCPPTVRLGRRHTASTPPAIGPGAFVDVLGVLDSTDQELLDRFGSWYLAERNPKWLRRNALIILGNIAPLTMINDPSDSVERMLRKYLGDIDPLLRAHALWAAIRLGRQDLVSLVERDADSLVQDELNNQSSVPIRTVTL</sequence>
<dbReference type="InterPro" id="IPR017896">
    <property type="entry name" value="4Fe4S_Fe-S-bd"/>
</dbReference>
<dbReference type="SUPFAM" id="SSF54862">
    <property type="entry name" value="4Fe-4S ferredoxins"/>
    <property type="match status" value="1"/>
</dbReference>
<dbReference type="PROSITE" id="PS51379">
    <property type="entry name" value="4FE4S_FER_2"/>
    <property type="match status" value="1"/>
</dbReference>
<keyword evidence="1" id="KW-0479">Metal-binding</keyword>
<reference evidence="9" key="1">
    <citation type="submission" date="2020-05" db="EMBL/GenBank/DDBJ databases">
        <authorList>
            <person name="Chiriac C."/>
            <person name="Salcher M."/>
            <person name="Ghai R."/>
            <person name="Kavagutti S V."/>
        </authorList>
    </citation>
    <scope>NUCLEOTIDE SEQUENCE</scope>
</reference>
<evidence type="ECO:0000313" key="8">
    <source>
        <dbReference type="EMBL" id="CAB4544910.1"/>
    </source>
</evidence>
<feature type="region of interest" description="Disordered" evidence="6">
    <location>
        <begin position="60"/>
        <end position="79"/>
    </location>
</feature>
<dbReference type="GO" id="GO:0052693">
    <property type="term" value="F:epoxyqueuosine reductase activity"/>
    <property type="evidence" value="ECO:0007669"/>
    <property type="project" value="TreeGrafter"/>
</dbReference>
<dbReference type="GO" id="GO:0008616">
    <property type="term" value="P:tRNA queuosine(34) biosynthetic process"/>
    <property type="evidence" value="ECO:0007669"/>
    <property type="project" value="UniProtKB-KW"/>
</dbReference>
<protein>
    <submittedName>
        <fullName evidence="9">Unannotated protein</fullName>
    </submittedName>
</protein>
<keyword evidence="1" id="KW-0408">Iron</keyword>
<evidence type="ECO:0000256" key="5">
    <source>
        <dbReference type="ARBA" id="ARBA00023002"/>
    </source>
</evidence>
<dbReference type="Gene3D" id="3.30.70.20">
    <property type="match status" value="1"/>
</dbReference>
<proteinExistence type="predicted"/>
<dbReference type="InterPro" id="IPR004453">
    <property type="entry name" value="QueG"/>
</dbReference>
<dbReference type="PROSITE" id="PS00198">
    <property type="entry name" value="4FE4S_FER_1"/>
    <property type="match status" value="1"/>
</dbReference>
<evidence type="ECO:0000256" key="2">
    <source>
        <dbReference type="ARBA" id="ARBA00022490"/>
    </source>
</evidence>
<keyword evidence="3" id="KW-0819">tRNA processing</keyword>
<keyword evidence="5" id="KW-0560">Oxidoreductase</keyword>
<name>A0A6J6JKA4_9ZZZZ</name>
<keyword evidence="2" id="KW-0963">Cytoplasm</keyword>